<comment type="cofactor">
    <cofactor evidence="2 19">
        <name>Mn(2+)</name>
        <dbReference type="ChEBI" id="CHEBI:29035"/>
    </cofactor>
</comment>
<evidence type="ECO:0000256" key="4">
    <source>
        <dbReference type="ARBA" id="ARBA00010441"/>
    </source>
</evidence>
<keyword evidence="11 20" id="KW-0812">Transmembrane</keyword>
<keyword evidence="15 19" id="KW-0594">Phospholipid biosynthesis</keyword>
<evidence type="ECO:0000256" key="20">
    <source>
        <dbReference type="SAM" id="Phobius"/>
    </source>
</evidence>
<evidence type="ECO:0000256" key="3">
    <source>
        <dbReference type="ARBA" id="ARBA00004429"/>
    </source>
</evidence>
<evidence type="ECO:0000256" key="19">
    <source>
        <dbReference type="PIRNR" id="PIRNR000851"/>
    </source>
</evidence>
<keyword evidence="13 19" id="KW-0443">Lipid metabolism</keyword>
<evidence type="ECO:0000256" key="1">
    <source>
        <dbReference type="ARBA" id="ARBA00000958"/>
    </source>
</evidence>
<evidence type="ECO:0000313" key="22">
    <source>
        <dbReference type="Proteomes" id="UP001350748"/>
    </source>
</evidence>
<keyword evidence="17 19" id="KW-1208">Phospholipid metabolism</keyword>
<dbReference type="InterPro" id="IPR026027">
    <property type="entry name" value="PcS"/>
</dbReference>
<dbReference type="EMBL" id="JAZHYN010000004">
    <property type="protein sequence ID" value="MEF3365314.1"/>
    <property type="molecule type" value="Genomic_DNA"/>
</dbReference>
<evidence type="ECO:0000256" key="14">
    <source>
        <dbReference type="ARBA" id="ARBA00023136"/>
    </source>
</evidence>
<feature type="transmembrane region" description="Helical" evidence="20">
    <location>
        <begin position="179"/>
        <end position="196"/>
    </location>
</feature>
<feature type="transmembrane region" description="Helical" evidence="20">
    <location>
        <begin position="148"/>
        <end position="167"/>
    </location>
</feature>
<evidence type="ECO:0000256" key="6">
    <source>
        <dbReference type="ARBA" id="ARBA00015623"/>
    </source>
</evidence>
<keyword evidence="10 19" id="KW-0808">Transferase</keyword>
<dbReference type="InterPro" id="IPR043130">
    <property type="entry name" value="CDP-OH_PTrfase_TM_dom"/>
</dbReference>
<feature type="transmembrane region" description="Helical" evidence="20">
    <location>
        <begin position="97"/>
        <end position="115"/>
    </location>
</feature>
<evidence type="ECO:0000256" key="9">
    <source>
        <dbReference type="ARBA" id="ARBA00022519"/>
    </source>
</evidence>
<evidence type="ECO:0000256" key="15">
    <source>
        <dbReference type="ARBA" id="ARBA00023209"/>
    </source>
</evidence>
<evidence type="ECO:0000256" key="13">
    <source>
        <dbReference type="ARBA" id="ARBA00023098"/>
    </source>
</evidence>
<evidence type="ECO:0000256" key="8">
    <source>
        <dbReference type="ARBA" id="ARBA00022516"/>
    </source>
</evidence>
<dbReference type="PIRSF" id="PIRSF000851">
    <property type="entry name" value="PcS"/>
    <property type="match status" value="1"/>
</dbReference>
<comment type="subcellular location">
    <subcellularLocation>
        <location evidence="3 19">Cell inner membrane</location>
        <topology evidence="3 19">Multi-pass membrane protein</topology>
    </subcellularLocation>
</comment>
<dbReference type="RefSeq" id="WP_332080221.1">
    <property type="nucleotide sequence ID" value="NZ_JAZHYN010000004.1"/>
</dbReference>
<accession>A0ABU7XD42</accession>
<evidence type="ECO:0000256" key="12">
    <source>
        <dbReference type="ARBA" id="ARBA00022989"/>
    </source>
</evidence>
<keyword evidence="7 19" id="KW-1003">Cell membrane</keyword>
<evidence type="ECO:0000256" key="10">
    <source>
        <dbReference type="ARBA" id="ARBA00022679"/>
    </source>
</evidence>
<comment type="function">
    <text evidence="19">Condenses choline with CDP-diglyceride to produce phosphatidylcholine and CMP.</text>
</comment>
<comment type="similarity">
    <text evidence="4 19">Belongs to the CDP-alcohol phosphatidyltransferase class-I family.</text>
</comment>
<keyword evidence="12 20" id="KW-1133">Transmembrane helix</keyword>
<evidence type="ECO:0000256" key="18">
    <source>
        <dbReference type="ARBA" id="ARBA00033321"/>
    </source>
</evidence>
<keyword evidence="9 19" id="KW-0997">Cell inner membrane</keyword>
<keyword evidence="16 19" id="KW-0464">Manganese</keyword>
<evidence type="ECO:0000256" key="17">
    <source>
        <dbReference type="ARBA" id="ARBA00023264"/>
    </source>
</evidence>
<keyword evidence="14 19" id="KW-0472">Membrane</keyword>
<reference evidence="21 22" key="1">
    <citation type="submission" date="2024-02" db="EMBL/GenBank/DDBJ databases">
        <authorList>
            <person name="Grouzdev D."/>
        </authorList>
    </citation>
    <scope>NUCLEOTIDE SEQUENCE [LARGE SCALE GENOMIC DNA]</scope>
    <source>
        <strain evidence="21 22">9N</strain>
    </source>
</reference>
<sequence>MSPRLIGFLIHLLTASGATLGLAALFCAVEGRFALMFAWLGAALVVDAVDGPLARRFRVTETVPHIDGVALDLVVDFLNYVVTPLVALWRSGLLEPSLAGAVCAFVAGASALYFADRRMKTPDLWFRGFPALWNVVVFYLLLLRPEPVWTLVVALGAAGLMFAPIVFVHPLRVAVMRRVTLAVTAIWGAAAIAAVAQDLSAASPAVKAALVATACYFIVLPLFRERSAVNFGGVDG</sequence>
<evidence type="ECO:0000313" key="21">
    <source>
        <dbReference type="EMBL" id="MEF3365314.1"/>
    </source>
</evidence>
<feature type="transmembrane region" description="Helical" evidence="20">
    <location>
        <begin position="124"/>
        <end position="142"/>
    </location>
</feature>
<gene>
    <name evidence="21" type="ORF">V3H18_02070</name>
</gene>
<keyword evidence="8 19" id="KW-0444">Lipid biosynthesis</keyword>
<name>A0ABU7XD42_9HYPH</name>
<evidence type="ECO:0000256" key="11">
    <source>
        <dbReference type="ARBA" id="ARBA00022692"/>
    </source>
</evidence>
<proteinExistence type="inferred from homology"/>
<evidence type="ECO:0000256" key="5">
    <source>
        <dbReference type="ARBA" id="ARBA00013195"/>
    </source>
</evidence>
<dbReference type="Gene3D" id="1.20.120.1760">
    <property type="match status" value="1"/>
</dbReference>
<comment type="caution">
    <text evidence="21">The sequence shown here is derived from an EMBL/GenBank/DDBJ whole genome shotgun (WGS) entry which is preliminary data.</text>
</comment>
<evidence type="ECO:0000256" key="16">
    <source>
        <dbReference type="ARBA" id="ARBA00023211"/>
    </source>
</evidence>
<comment type="catalytic activity">
    <reaction evidence="1 19">
        <text>a CDP-1,2-diacyl-sn-glycerol + choline = a 1,2-diacyl-sn-glycero-3-phosphocholine + CMP + H(+)</text>
        <dbReference type="Rhea" id="RHEA:14597"/>
        <dbReference type="ChEBI" id="CHEBI:15354"/>
        <dbReference type="ChEBI" id="CHEBI:15378"/>
        <dbReference type="ChEBI" id="CHEBI:57643"/>
        <dbReference type="ChEBI" id="CHEBI:58332"/>
        <dbReference type="ChEBI" id="CHEBI:60377"/>
        <dbReference type="EC" id="2.7.8.24"/>
    </reaction>
</comment>
<evidence type="ECO:0000256" key="2">
    <source>
        <dbReference type="ARBA" id="ARBA00001936"/>
    </source>
</evidence>
<feature type="transmembrane region" description="Helical" evidence="20">
    <location>
        <begin position="202"/>
        <end position="223"/>
    </location>
</feature>
<dbReference type="EC" id="2.7.8.24" evidence="5 19"/>
<protein>
    <recommendedName>
        <fullName evidence="6 19">Phosphatidylcholine synthase</fullName>
        <shortName evidence="19">PC synthase</shortName>
        <shortName evidence="19">PCS</shortName>
        <ecNumber evidence="5 19">2.7.8.24</ecNumber>
    </recommendedName>
    <alternativeName>
        <fullName evidence="18 19">CDP-diglyceride-choline O-phosphatidyltransferase</fullName>
    </alternativeName>
</protein>
<evidence type="ECO:0000256" key="7">
    <source>
        <dbReference type="ARBA" id="ARBA00022475"/>
    </source>
</evidence>
<keyword evidence="22" id="KW-1185">Reference proteome</keyword>
<organism evidence="21 22">
    <name type="scientific">Methylocystis borbori</name>
    <dbReference type="NCBI Taxonomy" id="3118750"/>
    <lineage>
        <taxon>Bacteria</taxon>
        <taxon>Pseudomonadati</taxon>
        <taxon>Pseudomonadota</taxon>
        <taxon>Alphaproteobacteria</taxon>
        <taxon>Hyphomicrobiales</taxon>
        <taxon>Methylocystaceae</taxon>
        <taxon>Methylocystis</taxon>
    </lineage>
</organism>
<dbReference type="Proteomes" id="UP001350748">
    <property type="component" value="Unassembled WGS sequence"/>
</dbReference>